<dbReference type="InterPro" id="IPR050640">
    <property type="entry name" value="Bact_2-comp_sensor_kinase"/>
</dbReference>
<gene>
    <name evidence="3" type="ORF">SAMN04488090_0264</name>
</gene>
<accession>A0A1G9HYJ2</accession>
<evidence type="ECO:0000313" key="4">
    <source>
        <dbReference type="Proteomes" id="UP000198901"/>
    </source>
</evidence>
<dbReference type="GO" id="GO:0016020">
    <property type="term" value="C:membrane"/>
    <property type="evidence" value="ECO:0007669"/>
    <property type="project" value="InterPro"/>
</dbReference>
<dbReference type="GO" id="GO:0000155">
    <property type="term" value="F:phosphorelay sensor kinase activity"/>
    <property type="evidence" value="ECO:0007669"/>
    <property type="project" value="InterPro"/>
</dbReference>
<dbReference type="EMBL" id="FNGS01000001">
    <property type="protein sequence ID" value="SDL18067.1"/>
    <property type="molecule type" value="Genomic_DNA"/>
</dbReference>
<dbReference type="STRING" id="563176.SAMN04488090_0264"/>
<dbReference type="InterPro" id="IPR010559">
    <property type="entry name" value="Sig_transdc_His_kin_internal"/>
</dbReference>
<keyword evidence="3" id="KW-0808">Transferase</keyword>
<feature type="transmembrane region" description="Helical" evidence="1">
    <location>
        <begin position="21"/>
        <end position="39"/>
    </location>
</feature>
<dbReference type="RefSeq" id="WP_093196728.1">
    <property type="nucleotide sequence ID" value="NZ_FNGS01000001.1"/>
</dbReference>
<reference evidence="3 4" key="1">
    <citation type="submission" date="2016-10" db="EMBL/GenBank/DDBJ databases">
        <authorList>
            <person name="de Groot N.N."/>
        </authorList>
    </citation>
    <scope>NUCLEOTIDE SEQUENCE [LARGE SCALE GENOMIC DNA]</scope>
    <source>
        <strain evidence="3 4">DSM 21668</strain>
    </source>
</reference>
<evidence type="ECO:0000259" key="2">
    <source>
        <dbReference type="Pfam" id="PF06580"/>
    </source>
</evidence>
<name>A0A1G9HYJ2_9BACT</name>
<sequence length="358" mass="41077">MKFLDITRRKLHMTVRGGWSYLLLIPWFVPMVSYLLIGEKYVTDGVVFVTGTLFVWFLSTVAFVTHDWVADAIARRFPGLGQTFVRAGLTAIAFIALSGVFLLFDTWLFIRFHLFGSHLTYDNVISVYGFDLIAIFLLVGIYETAYSLGQWQQHQVNKERLKRENLQGQLQGLKSQVNPHFLFNSLNSLSSLIADEPERAEQFVEEMARVYRYMLQANRVSPDQDDELTTLELELLFMDSYFHLLKTRYGAGIYLDTNVPEPLRQHRLPPLTLQLLVENAVKHNVILPTRPLQIEIFATGEGNLVVRNNLQRKATRPGDSTRVGLANIQAKYQLIHTREPVIETGPDYFTVILPLLSR</sequence>
<keyword evidence="3" id="KW-0418">Kinase</keyword>
<feature type="transmembrane region" description="Helical" evidence="1">
    <location>
        <begin position="124"/>
        <end position="142"/>
    </location>
</feature>
<keyword evidence="4" id="KW-1185">Reference proteome</keyword>
<evidence type="ECO:0000313" key="3">
    <source>
        <dbReference type="EMBL" id="SDL18067.1"/>
    </source>
</evidence>
<dbReference type="OrthoDB" id="927174at2"/>
<organism evidence="3 4">
    <name type="scientific">Siphonobacter aquaeclarae</name>
    <dbReference type="NCBI Taxonomy" id="563176"/>
    <lineage>
        <taxon>Bacteria</taxon>
        <taxon>Pseudomonadati</taxon>
        <taxon>Bacteroidota</taxon>
        <taxon>Cytophagia</taxon>
        <taxon>Cytophagales</taxon>
        <taxon>Cytophagaceae</taxon>
        <taxon>Siphonobacter</taxon>
    </lineage>
</organism>
<dbReference type="Pfam" id="PF06580">
    <property type="entry name" value="His_kinase"/>
    <property type="match status" value="1"/>
</dbReference>
<feature type="domain" description="Signal transduction histidine kinase internal region" evidence="2">
    <location>
        <begin position="169"/>
        <end position="251"/>
    </location>
</feature>
<keyword evidence="1" id="KW-1133">Transmembrane helix</keyword>
<proteinExistence type="predicted"/>
<keyword evidence="1" id="KW-0812">Transmembrane</keyword>
<dbReference type="PANTHER" id="PTHR34220">
    <property type="entry name" value="SENSOR HISTIDINE KINASE YPDA"/>
    <property type="match status" value="1"/>
</dbReference>
<feature type="transmembrane region" description="Helical" evidence="1">
    <location>
        <begin position="84"/>
        <end position="104"/>
    </location>
</feature>
<protein>
    <submittedName>
        <fullName evidence="3">Histidine kinase</fullName>
    </submittedName>
</protein>
<feature type="transmembrane region" description="Helical" evidence="1">
    <location>
        <begin position="45"/>
        <end position="64"/>
    </location>
</feature>
<dbReference type="Proteomes" id="UP000198901">
    <property type="component" value="Unassembled WGS sequence"/>
</dbReference>
<keyword evidence="1" id="KW-0472">Membrane</keyword>
<dbReference type="AlphaFoldDB" id="A0A1G9HYJ2"/>
<evidence type="ECO:0000256" key="1">
    <source>
        <dbReference type="SAM" id="Phobius"/>
    </source>
</evidence>
<dbReference type="PANTHER" id="PTHR34220:SF7">
    <property type="entry name" value="SENSOR HISTIDINE KINASE YPDA"/>
    <property type="match status" value="1"/>
</dbReference>